<proteinExistence type="predicted"/>
<protein>
    <submittedName>
        <fullName evidence="1">Uncharacterized protein</fullName>
    </submittedName>
</protein>
<evidence type="ECO:0000313" key="1">
    <source>
        <dbReference type="EMBL" id="KAG9464086.1"/>
    </source>
</evidence>
<organism evidence="1 2">
    <name type="scientific">Eleutherodactylus coqui</name>
    <name type="common">Puerto Rican coqui</name>
    <dbReference type="NCBI Taxonomy" id="57060"/>
    <lineage>
        <taxon>Eukaryota</taxon>
        <taxon>Metazoa</taxon>
        <taxon>Chordata</taxon>
        <taxon>Craniata</taxon>
        <taxon>Vertebrata</taxon>
        <taxon>Euteleostomi</taxon>
        <taxon>Amphibia</taxon>
        <taxon>Batrachia</taxon>
        <taxon>Anura</taxon>
        <taxon>Neobatrachia</taxon>
        <taxon>Hyloidea</taxon>
        <taxon>Eleutherodactylidae</taxon>
        <taxon>Eleutherodactylinae</taxon>
        <taxon>Eleutherodactylus</taxon>
        <taxon>Eleutherodactylus</taxon>
    </lineage>
</organism>
<dbReference type="Proteomes" id="UP000770717">
    <property type="component" value="Unassembled WGS sequence"/>
</dbReference>
<gene>
    <name evidence="1" type="ORF">GDO78_020525</name>
</gene>
<dbReference type="AlphaFoldDB" id="A0A8J6BBE0"/>
<reference evidence="1" key="1">
    <citation type="thesis" date="2020" institute="ProQuest LLC" country="789 East Eisenhower Parkway, Ann Arbor, MI, USA">
        <title>Comparative Genomics and Chromosome Evolution.</title>
        <authorList>
            <person name="Mudd A.B."/>
        </authorList>
    </citation>
    <scope>NUCLEOTIDE SEQUENCE</scope>
    <source>
        <strain evidence="1">HN-11 Male</strain>
        <tissue evidence="1">Kidney and liver</tissue>
    </source>
</reference>
<evidence type="ECO:0000313" key="2">
    <source>
        <dbReference type="Proteomes" id="UP000770717"/>
    </source>
</evidence>
<dbReference type="EMBL" id="WNTK01005136">
    <property type="protein sequence ID" value="KAG9464086.1"/>
    <property type="molecule type" value="Genomic_DNA"/>
</dbReference>
<sequence>MTTDPRRLGHLVDAVINAIIEIALAKKKYIVILMAPSCQCARDVLTESLIHSQGHILGIFCNTWDCTSVPAVGRSYIELQYQKQPLLKGTNHQFLAI</sequence>
<accession>A0A8J6BBE0</accession>
<name>A0A8J6BBE0_ELECQ</name>
<keyword evidence="2" id="KW-1185">Reference proteome</keyword>
<comment type="caution">
    <text evidence="1">The sequence shown here is derived from an EMBL/GenBank/DDBJ whole genome shotgun (WGS) entry which is preliminary data.</text>
</comment>